<keyword evidence="1" id="KW-1133">Transmembrane helix</keyword>
<evidence type="ECO:0000313" key="4">
    <source>
        <dbReference type="Proteomes" id="UP000271603"/>
    </source>
</evidence>
<dbReference type="AlphaFoldDB" id="A0A3S4GN29"/>
<evidence type="ECO:0000256" key="1">
    <source>
        <dbReference type="SAM" id="Phobius"/>
    </source>
</evidence>
<keyword evidence="2" id="KW-0732">Signal</keyword>
<accession>A0A3S4GN29</accession>
<reference evidence="3 4" key="1">
    <citation type="submission" date="2018-12" db="EMBL/GenBank/DDBJ databases">
        <authorList>
            <consortium name="Pathogen Informatics"/>
        </authorList>
    </citation>
    <scope>NUCLEOTIDE SEQUENCE [LARGE SCALE GENOMIC DNA]</scope>
    <source>
        <strain evidence="3 4">NCTC9419</strain>
    </source>
</reference>
<protein>
    <recommendedName>
        <fullName evidence="5">Tetratricopeptide repeat protein</fullName>
    </recommendedName>
</protein>
<organism evidence="3 4">
    <name type="scientific">Serratia rubidaea</name>
    <name type="common">Serratia marinorubra</name>
    <dbReference type="NCBI Taxonomy" id="61652"/>
    <lineage>
        <taxon>Bacteria</taxon>
        <taxon>Pseudomonadati</taxon>
        <taxon>Pseudomonadota</taxon>
        <taxon>Gammaproteobacteria</taxon>
        <taxon>Enterobacterales</taxon>
        <taxon>Yersiniaceae</taxon>
        <taxon>Serratia</taxon>
    </lineage>
</organism>
<sequence>MKVIISAFVLFFSSYAAASIQIYENDTSVLGLEKTEGKTEVTSTLYGGSNDSGAASPADCVVKYSLKIDGGNYRGILIPFSTEYMSYSNEKNEASFEPNGSVITYLSNAFLDICPMGTDFTGDYNLVDVRNPDYKNNFDALIKLNHTNALNLFNSEDVYRAIELLEPYIRESISNNYYYSNIFNDYGFLLQQAGRNSDALSILNLVIKKNQNVQLFILILLMHIGGWGINLMPRKTIRSTYH</sequence>
<dbReference type="Proteomes" id="UP000271603">
    <property type="component" value="Chromosome"/>
</dbReference>
<keyword evidence="1" id="KW-0812">Transmembrane</keyword>
<dbReference type="EMBL" id="LR134155">
    <property type="protein sequence ID" value="VEA72973.1"/>
    <property type="molecule type" value="Genomic_DNA"/>
</dbReference>
<feature type="chain" id="PRO_5018541158" description="Tetratricopeptide repeat protein" evidence="2">
    <location>
        <begin position="19"/>
        <end position="242"/>
    </location>
</feature>
<keyword evidence="1" id="KW-0472">Membrane</keyword>
<gene>
    <name evidence="3" type="ORF">NCTC9419_04592</name>
</gene>
<evidence type="ECO:0008006" key="5">
    <source>
        <dbReference type="Google" id="ProtNLM"/>
    </source>
</evidence>
<feature type="signal peptide" evidence="2">
    <location>
        <begin position="1"/>
        <end position="18"/>
    </location>
</feature>
<name>A0A3S4GN29_SERRU</name>
<evidence type="ECO:0000256" key="2">
    <source>
        <dbReference type="SAM" id="SignalP"/>
    </source>
</evidence>
<evidence type="ECO:0000313" key="3">
    <source>
        <dbReference type="EMBL" id="VEA72973.1"/>
    </source>
</evidence>
<proteinExistence type="predicted"/>
<feature type="transmembrane region" description="Helical" evidence="1">
    <location>
        <begin position="213"/>
        <end position="232"/>
    </location>
</feature>